<protein>
    <submittedName>
        <fullName evidence="4">Glycosyltransferase involved in cell wall bisynthesis</fullName>
    </submittedName>
</protein>
<feature type="domain" description="Glycosyltransferase 2-like" evidence="3">
    <location>
        <begin position="4"/>
        <end position="166"/>
    </location>
</feature>
<dbReference type="PANTHER" id="PTHR22916:SF51">
    <property type="entry name" value="GLYCOSYLTRANSFERASE EPSH-RELATED"/>
    <property type="match status" value="1"/>
</dbReference>
<dbReference type="Proteomes" id="UP000183843">
    <property type="component" value="Unassembled WGS sequence"/>
</dbReference>
<dbReference type="SUPFAM" id="SSF53448">
    <property type="entry name" value="Nucleotide-diphospho-sugar transferases"/>
    <property type="match status" value="1"/>
</dbReference>
<dbReference type="AlphaFoldDB" id="A0A1I0YGU2"/>
<evidence type="ECO:0000256" key="2">
    <source>
        <dbReference type="ARBA" id="ARBA00022679"/>
    </source>
</evidence>
<dbReference type="EMBL" id="FOJX01000013">
    <property type="protein sequence ID" value="SFB12077.1"/>
    <property type="molecule type" value="Genomic_DNA"/>
</dbReference>
<proteinExistence type="predicted"/>
<reference evidence="4 5" key="1">
    <citation type="submission" date="2016-10" db="EMBL/GenBank/DDBJ databases">
        <authorList>
            <person name="de Groot N.N."/>
        </authorList>
    </citation>
    <scope>NUCLEOTIDE SEQUENCE [LARGE SCALE GENOMIC DNA]</scope>
    <source>
        <strain evidence="4 5">L14</strain>
    </source>
</reference>
<dbReference type="GO" id="GO:0016757">
    <property type="term" value="F:glycosyltransferase activity"/>
    <property type="evidence" value="ECO:0007669"/>
    <property type="project" value="UniProtKB-KW"/>
</dbReference>
<evidence type="ECO:0000313" key="5">
    <source>
        <dbReference type="Proteomes" id="UP000183843"/>
    </source>
</evidence>
<evidence type="ECO:0000256" key="1">
    <source>
        <dbReference type="ARBA" id="ARBA00022676"/>
    </source>
</evidence>
<keyword evidence="2 4" id="KW-0808">Transferase</keyword>
<dbReference type="InterPro" id="IPR029044">
    <property type="entry name" value="Nucleotide-diphossugar_trans"/>
</dbReference>
<accession>A0A1I0YGU2</accession>
<evidence type="ECO:0000313" key="4">
    <source>
        <dbReference type="EMBL" id="SFB12077.1"/>
    </source>
</evidence>
<evidence type="ECO:0000259" key="3">
    <source>
        <dbReference type="Pfam" id="PF00535"/>
    </source>
</evidence>
<dbReference type="PANTHER" id="PTHR22916">
    <property type="entry name" value="GLYCOSYLTRANSFERASE"/>
    <property type="match status" value="1"/>
</dbReference>
<sequence length="426" mass="49306">MIDVIVPVYNVEKTIERCIDSIIDQSYKEWNLYLVDDGSSDESLAICYRYGRKTGNLNGNITVIHQENQGPSSARNAGIKAGCGEYVCFVDADDWLEKTCLQNLVLEIEEADVCICNGYVWDDNGPYRCFYDKGDIPKLCCKDDMVDFLFSPYGFFVWGRLYKRKAIQTLFDVNVRYGEDILFNYQIVNGGNKLKIVEDVGYNYVINRNGLSLTLGKSDPTDMIYMITQIYSEQIENELFDIYTYAWGRYSLGRLLAFFINDTPLNDRILKSISFIKKNIFKIKSYDKWEDYQLKLLEIFAGTLENMGVECKKYYREMMEAVKRFSNKYIYIYIYGIGNKGYTVLRFLNGEGVNISGFLKTELKTRDNYVVIDNKVYNTYDLSSLRTSKESTGIILAMSNHNAIVCEKKLIDIGYNNIMKANFFDE</sequence>
<dbReference type="CDD" id="cd00761">
    <property type="entry name" value="Glyco_tranf_GTA_type"/>
    <property type="match status" value="1"/>
</dbReference>
<dbReference type="RefSeq" id="WP_074817064.1">
    <property type="nucleotide sequence ID" value="NZ_FOJX01000013.1"/>
</dbReference>
<keyword evidence="1" id="KW-0328">Glycosyltransferase</keyword>
<dbReference type="Pfam" id="PF00535">
    <property type="entry name" value="Glycos_transf_2"/>
    <property type="match status" value="1"/>
</dbReference>
<name>A0A1I0YGU2_SELRU</name>
<gene>
    <name evidence="4" type="ORF">SAMN05216587_11317</name>
</gene>
<dbReference type="Gene3D" id="3.90.550.10">
    <property type="entry name" value="Spore Coat Polysaccharide Biosynthesis Protein SpsA, Chain A"/>
    <property type="match status" value="1"/>
</dbReference>
<organism evidence="4 5">
    <name type="scientific">Selenomonas ruminantium</name>
    <dbReference type="NCBI Taxonomy" id="971"/>
    <lineage>
        <taxon>Bacteria</taxon>
        <taxon>Bacillati</taxon>
        <taxon>Bacillota</taxon>
        <taxon>Negativicutes</taxon>
        <taxon>Selenomonadales</taxon>
        <taxon>Selenomonadaceae</taxon>
        <taxon>Selenomonas</taxon>
    </lineage>
</organism>
<dbReference type="InterPro" id="IPR001173">
    <property type="entry name" value="Glyco_trans_2-like"/>
</dbReference>